<dbReference type="SUPFAM" id="SSF56601">
    <property type="entry name" value="beta-lactamase/transpeptidase-like"/>
    <property type="match status" value="1"/>
</dbReference>
<dbReference type="Gene3D" id="3.40.710.10">
    <property type="entry name" value="DD-peptidase/beta-lactamase superfamily"/>
    <property type="match status" value="1"/>
</dbReference>
<evidence type="ECO:0000313" key="3">
    <source>
        <dbReference type="EMBL" id="MBS2213911.1"/>
    </source>
</evidence>
<comment type="caution">
    <text evidence="3">The sequence shown here is derived from an EMBL/GenBank/DDBJ whole genome shotgun (WGS) entry which is preliminary data.</text>
</comment>
<keyword evidence="4" id="KW-1185">Reference proteome</keyword>
<evidence type="ECO:0000256" key="1">
    <source>
        <dbReference type="SAM" id="Phobius"/>
    </source>
</evidence>
<feature type="transmembrane region" description="Helical" evidence="1">
    <location>
        <begin position="7"/>
        <end position="30"/>
    </location>
</feature>
<dbReference type="Pfam" id="PF00144">
    <property type="entry name" value="Beta-lactamase"/>
    <property type="match status" value="1"/>
</dbReference>
<accession>A0ABS5KFX3</accession>
<keyword evidence="1" id="KW-0812">Transmembrane</keyword>
<dbReference type="InterPro" id="IPR012338">
    <property type="entry name" value="Beta-lactam/transpept-like"/>
</dbReference>
<evidence type="ECO:0000313" key="4">
    <source>
        <dbReference type="Proteomes" id="UP000721861"/>
    </source>
</evidence>
<reference evidence="3 4" key="1">
    <citation type="journal article" date="2014" name="Int. J. Syst. Evol. Microbiol.">
        <title>Carboxylicivirga gen. nov. in the family Marinilabiliaceae with two novel species, Carboxylicivirga mesophila sp. nov. and Carboxylicivirga taeanensis sp. nov., and reclassification of Cytophaga fermentans as Saccharicrinis fermentans gen. nov., comb. nov.</title>
        <authorList>
            <person name="Yang S.H."/>
            <person name="Seo H.S."/>
            <person name="Woo J.H."/>
            <person name="Oh H.M."/>
            <person name="Jang H."/>
            <person name="Lee J.H."/>
            <person name="Kim S.J."/>
            <person name="Kwon K.K."/>
        </authorList>
    </citation>
    <scope>NUCLEOTIDE SEQUENCE [LARGE SCALE GENOMIC DNA]</scope>
    <source>
        <strain evidence="3 4">JCM 18290</strain>
    </source>
</reference>
<dbReference type="GO" id="GO:0016787">
    <property type="term" value="F:hydrolase activity"/>
    <property type="evidence" value="ECO:0007669"/>
    <property type="project" value="UniProtKB-KW"/>
</dbReference>
<dbReference type="RefSeq" id="WP_212231767.1">
    <property type="nucleotide sequence ID" value="NZ_JAGUCN010000039.1"/>
</dbReference>
<dbReference type="EMBL" id="JAGUCN010000039">
    <property type="protein sequence ID" value="MBS2213911.1"/>
    <property type="molecule type" value="Genomic_DNA"/>
</dbReference>
<gene>
    <name evidence="3" type="ORF">KEM09_21060</name>
</gene>
<proteinExistence type="predicted"/>
<feature type="domain" description="Beta-lactamase-related" evidence="2">
    <location>
        <begin position="149"/>
        <end position="425"/>
    </location>
</feature>
<dbReference type="PANTHER" id="PTHR43283">
    <property type="entry name" value="BETA-LACTAMASE-RELATED"/>
    <property type="match status" value="1"/>
</dbReference>
<dbReference type="PANTHER" id="PTHR43283:SF7">
    <property type="entry name" value="BETA-LACTAMASE-RELATED DOMAIN-CONTAINING PROTEIN"/>
    <property type="match status" value="1"/>
</dbReference>
<evidence type="ECO:0000259" key="2">
    <source>
        <dbReference type="Pfam" id="PF00144"/>
    </source>
</evidence>
<keyword evidence="3" id="KW-0378">Hydrolase</keyword>
<protein>
    <submittedName>
        <fullName evidence="3">Serine hydrolase</fullName>
    </submittedName>
</protein>
<dbReference type="InterPro" id="IPR050789">
    <property type="entry name" value="Diverse_Enzym_Activities"/>
</dbReference>
<keyword evidence="1" id="KW-1133">Transmembrane helix</keyword>
<organism evidence="3 4">
    <name type="scientific">Carboxylicivirga mesophila</name>
    <dbReference type="NCBI Taxonomy" id="1166478"/>
    <lineage>
        <taxon>Bacteria</taxon>
        <taxon>Pseudomonadati</taxon>
        <taxon>Bacteroidota</taxon>
        <taxon>Bacteroidia</taxon>
        <taxon>Marinilabiliales</taxon>
        <taxon>Marinilabiliaceae</taxon>
        <taxon>Carboxylicivirga</taxon>
    </lineage>
</organism>
<name>A0ABS5KFX3_9BACT</name>
<sequence length="444" mass="50011">MKLVIRTLKVLGITLALILVIIGFILYPLLRGATGYSAKMLCSGVFVEGLSQQQVEQMELSSFPFNQVESNVDFQTMQVKSTIFKLVSQSARYEEGIGATLYPNGYNEIKGRIPLPVHVRDTIHWPMGSVVADTLAEGINAAGLNEYIRQHFTATSRAVVVIKDGQLIAEHYAEGIDKHTPLLGWSMTKTITAALTGILVKDGLLDIDQPAIISHWSEDDRSLITLNNLLQMSSGLKWNEDYSKTSLTDVSRMLYLESDMYRFASSVKSEVSPDSVWRYSSGTTNIISGMLRLCFDEYQDYYQFPRKRLFNKLGMQHSLIETDAVGNFVGSSYGYCSARDWARLGMLYLNNGVWQGEQILPEWWVKYSTTPAIQSDGKYGAQVWLNASQRHMPDLPADVYFFNGYRGQRVTVMPSMNMVVVCLNSSAERIDFNSYLKGMLQYVQ</sequence>
<dbReference type="Proteomes" id="UP000721861">
    <property type="component" value="Unassembled WGS sequence"/>
</dbReference>
<dbReference type="InterPro" id="IPR001466">
    <property type="entry name" value="Beta-lactam-related"/>
</dbReference>
<keyword evidence="1" id="KW-0472">Membrane</keyword>